<dbReference type="eggNOG" id="ENOG5030NIP">
    <property type="taxonomic scope" value="Bacteria"/>
</dbReference>
<dbReference type="EMBL" id="ACYG01000015">
    <property type="protein sequence ID" value="EEV18408.1"/>
    <property type="molecule type" value="Genomic_DNA"/>
</dbReference>
<dbReference type="OrthoDB" id="5323924at2"/>
<keyword evidence="3" id="KW-1185">Reference proteome</keyword>
<gene>
    <name evidence="2" type="ORF">CAMGR0001_1755</name>
</gene>
<protein>
    <recommendedName>
        <fullName evidence="1">Phage-Barnase-EndoU-ColicinE5/D-RelE-like nuclease domain-containing protein</fullName>
    </recommendedName>
</protein>
<name>C8PFM4_9BACT</name>
<feature type="domain" description="Phage-Barnase-EndoU-ColicinE5/D-RelE-like nuclease" evidence="1">
    <location>
        <begin position="308"/>
        <end position="346"/>
    </location>
</feature>
<evidence type="ECO:0000259" key="1">
    <source>
        <dbReference type="Pfam" id="PF18809"/>
    </source>
</evidence>
<dbReference type="STRING" id="824.CGRAC_0529"/>
<proteinExistence type="predicted"/>
<reference evidence="2 3" key="1">
    <citation type="submission" date="2009-07" db="EMBL/GenBank/DDBJ databases">
        <authorList>
            <person name="Madupu R."/>
            <person name="Sebastian Y."/>
            <person name="Durkin A.S."/>
            <person name="Torralba M."/>
            <person name="Methe B."/>
            <person name="Sutton G.G."/>
            <person name="Strausberg R.L."/>
            <person name="Nelson K.E."/>
        </authorList>
    </citation>
    <scope>NUCLEOTIDE SEQUENCE [LARGE SCALE GENOMIC DNA]</scope>
    <source>
        <strain evidence="2 3">RM3268</strain>
    </source>
</reference>
<comment type="caution">
    <text evidence="2">The sequence shown here is derived from an EMBL/GenBank/DDBJ whole genome shotgun (WGS) entry which is preliminary data.</text>
</comment>
<dbReference type="AlphaFoldDB" id="C8PFM4"/>
<evidence type="ECO:0000313" key="3">
    <source>
        <dbReference type="Proteomes" id="UP000005709"/>
    </source>
</evidence>
<dbReference type="Pfam" id="PF18809">
    <property type="entry name" value="PBECR1"/>
    <property type="match status" value="1"/>
</dbReference>
<accession>C8PFM4</accession>
<dbReference type="Proteomes" id="UP000005709">
    <property type="component" value="Unassembled WGS sequence"/>
</dbReference>
<evidence type="ECO:0000313" key="2">
    <source>
        <dbReference type="EMBL" id="EEV18408.1"/>
    </source>
</evidence>
<dbReference type="InterPro" id="IPR041092">
    <property type="entry name" value="PBECR1"/>
</dbReference>
<organism evidence="2 3">
    <name type="scientific">Campylobacter gracilis RM3268</name>
    <dbReference type="NCBI Taxonomy" id="553220"/>
    <lineage>
        <taxon>Bacteria</taxon>
        <taxon>Pseudomonadati</taxon>
        <taxon>Campylobacterota</taxon>
        <taxon>Epsilonproteobacteria</taxon>
        <taxon>Campylobacterales</taxon>
        <taxon>Campylobacteraceae</taxon>
        <taxon>Campylobacter</taxon>
    </lineage>
</organism>
<sequence length="355" mass="39977">MTSEVKTANNKEATPLLDQKLIERANENSQFNRGNIIESNLRKTLNSIDDLEISEAKKEMAKKKIIVETQRELKAAADFIPANVLGAAGFNVKKAGKQLDRITKAQEKKAEIIERAGEKNSRFNSFNADIADSEFIKIGNYVTLSGKPKIAVSFRTIPDGSVRLALKKKGFFYDNGISAWSIEPEKFDKSWISGRLSQLFNKDESTLNLKAMTKNDDPFALLPNATATRLRKMRRDASEKDIPDHLINDKSWYDKYVVKYNKDRKTLEKALNIAPIEKFGINYAEFYHDGSGAVKKLLAERQGQVAGAFYRKDLGDVDIIWGEAKQNAKGGWDGYGLAKIEKKHPEISAQILEIR</sequence>
<dbReference type="RefSeq" id="WP_005870097.1">
    <property type="nucleotide sequence ID" value="NZ_ACYG01000015.1"/>
</dbReference>